<keyword evidence="5" id="KW-1185">Reference proteome</keyword>
<dbReference type="NCBIfam" id="TIGR04183">
    <property type="entry name" value="Por_Secre_tail"/>
    <property type="match status" value="1"/>
</dbReference>
<dbReference type="InterPro" id="IPR026444">
    <property type="entry name" value="Secre_tail"/>
</dbReference>
<dbReference type="PANTHER" id="PTHR21666">
    <property type="entry name" value="PEPTIDASE-RELATED"/>
    <property type="match status" value="1"/>
</dbReference>
<accession>A0ABU2YIW3</accession>
<organism evidence="4 5">
    <name type="scientific">Microcosmobacter mediterraneus</name>
    <dbReference type="NCBI Taxonomy" id="3075607"/>
    <lineage>
        <taxon>Bacteria</taxon>
        <taxon>Pseudomonadati</taxon>
        <taxon>Bacteroidota</taxon>
        <taxon>Flavobacteriia</taxon>
        <taxon>Flavobacteriales</taxon>
        <taxon>Flavobacteriaceae</taxon>
        <taxon>Microcosmobacter</taxon>
    </lineage>
</organism>
<dbReference type="SUPFAM" id="SSF51261">
    <property type="entry name" value="Duplicated hybrid motif"/>
    <property type="match status" value="1"/>
</dbReference>
<keyword evidence="1" id="KW-0732">Signal</keyword>
<dbReference type="Gene3D" id="2.70.70.10">
    <property type="entry name" value="Glucose Permease (Domain IIA)"/>
    <property type="match status" value="1"/>
</dbReference>
<dbReference type="EMBL" id="JAVRIA010000002">
    <property type="protein sequence ID" value="MDT0558114.1"/>
    <property type="molecule type" value="Genomic_DNA"/>
</dbReference>
<comment type="caution">
    <text evidence="4">The sequence shown here is derived from an EMBL/GenBank/DDBJ whole genome shotgun (WGS) entry which is preliminary data.</text>
</comment>
<evidence type="ECO:0000313" key="4">
    <source>
        <dbReference type="EMBL" id="MDT0558114.1"/>
    </source>
</evidence>
<evidence type="ECO:0000259" key="2">
    <source>
        <dbReference type="Pfam" id="PF01551"/>
    </source>
</evidence>
<dbReference type="RefSeq" id="WP_311426883.1">
    <property type="nucleotide sequence ID" value="NZ_JAVRIA010000002.1"/>
</dbReference>
<dbReference type="InterPro" id="IPR016047">
    <property type="entry name" value="M23ase_b-sheet_dom"/>
</dbReference>
<proteinExistence type="predicted"/>
<evidence type="ECO:0000313" key="5">
    <source>
        <dbReference type="Proteomes" id="UP001259492"/>
    </source>
</evidence>
<sequence>MKKVTLFLFAIFTYSGIAQDLTSQGGAFIFNETKSPCLTEEARSLIISDIQASVADLEATNRLAFGLENRGGNVLFNWPVEKTDGFTYNKVWGISNYVDHNANFPDQIQDYNCGTRSYDLSSGYNHSGVDIFTWPFGWRQMDNDEAVIKAAAPGQIIFKHDGEFDRNCAIAGTLTWNAVYIQHADGTVTWYGHMKNGSVTTKAVGEMVSDGEVIGVVGSSGYSTGPHLHMETWSDNTYTNLIDPYSGPCNPLNANTKWQSQKPYWEPRINAVLTHSNPPVFNTCPNQETTNESNQFGINDPIVFAIYLGDQQAGTSINLKVVRPNNTVLYDWDFALTDTFSASYWYWTFNTLNIEGEWKWEATYGGETITHRFNLGTLSIEEQTLESVQLFPNPFNDVLRINSNITINSIQVTDVLGKTVLTRLGSNQTINQINTSNLSKGVYFVTLRNTENALTRTVKMIKE</sequence>
<evidence type="ECO:0000259" key="3">
    <source>
        <dbReference type="Pfam" id="PF18962"/>
    </source>
</evidence>
<dbReference type="InterPro" id="IPR011055">
    <property type="entry name" value="Dup_hybrid_motif"/>
</dbReference>
<evidence type="ECO:0000256" key="1">
    <source>
        <dbReference type="ARBA" id="ARBA00022729"/>
    </source>
</evidence>
<dbReference type="CDD" id="cd12797">
    <property type="entry name" value="M23_peptidase"/>
    <property type="match status" value="1"/>
</dbReference>
<protein>
    <submittedName>
        <fullName evidence="4">Peptidoglycan DD-metalloendopeptidase family protein</fullName>
    </submittedName>
</protein>
<gene>
    <name evidence="4" type="ORF">RM697_05625</name>
</gene>
<dbReference type="InterPro" id="IPR050570">
    <property type="entry name" value="Cell_wall_metabolism_enzyme"/>
</dbReference>
<dbReference type="PANTHER" id="PTHR21666:SF270">
    <property type="entry name" value="MUREIN HYDROLASE ACTIVATOR ENVC"/>
    <property type="match status" value="1"/>
</dbReference>
<feature type="domain" description="Secretion system C-terminal sorting" evidence="3">
    <location>
        <begin position="390"/>
        <end position="456"/>
    </location>
</feature>
<dbReference type="Pfam" id="PF01551">
    <property type="entry name" value="Peptidase_M23"/>
    <property type="match status" value="1"/>
</dbReference>
<name>A0ABU2YIW3_9FLAO</name>
<dbReference type="Proteomes" id="UP001259492">
    <property type="component" value="Unassembled WGS sequence"/>
</dbReference>
<feature type="domain" description="M23ase beta-sheet core" evidence="2">
    <location>
        <begin position="144"/>
        <end position="240"/>
    </location>
</feature>
<dbReference type="Pfam" id="PF18962">
    <property type="entry name" value="Por_Secre_tail"/>
    <property type="match status" value="1"/>
</dbReference>
<reference evidence="4 5" key="1">
    <citation type="submission" date="2023-09" db="EMBL/GenBank/DDBJ databases">
        <authorList>
            <person name="Rey-Velasco X."/>
        </authorList>
    </citation>
    <scope>NUCLEOTIDE SEQUENCE [LARGE SCALE GENOMIC DNA]</scope>
    <source>
        <strain evidence="4 5">W332</strain>
    </source>
</reference>